<dbReference type="EMBL" id="ML978712">
    <property type="protein sequence ID" value="KAF2091208.1"/>
    <property type="molecule type" value="Genomic_DNA"/>
</dbReference>
<dbReference type="AlphaFoldDB" id="A0A9P4I193"/>
<gene>
    <name evidence="1" type="ORF">K490DRAFT_71430</name>
</gene>
<reference evidence="1" key="1">
    <citation type="journal article" date="2020" name="Stud. Mycol.">
        <title>101 Dothideomycetes genomes: a test case for predicting lifestyles and emergence of pathogens.</title>
        <authorList>
            <person name="Haridas S."/>
            <person name="Albert R."/>
            <person name="Binder M."/>
            <person name="Bloem J."/>
            <person name="Labutti K."/>
            <person name="Salamov A."/>
            <person name="Andreopoulos B."/>
            <person name="Baker S."/>
            <person name="Barry K."/>
            <person name="Bills G."/>
            <person name="Bluhm B."/>
            <person name="Cannon C."/>
            <person name="Castanera R."/>
            <person name="Culley D."/>
            <person name="Daum C."/>
            <person name="Ezra D."/>
            <person name="Gonzalez J."/>
            <person name="Henrissat B."/>
            <person name="Kuo A."/>
            <person name="Liang C."/>
            <person name="Lipzen A."/>
            <person name="Lutzoni F."/>
            <person name="Magnuson J."/>
            <person name="Mondo S."/>
            <person name="Nolan M."/>
            <person name="Ohm R."/>
            <person name="Pangilinan J."/>
            <person name="Park H.-J."/>
            <person name="Ramirez L."/>
            <person name="Alfaro M."/>
            <person name="Sun H."/>
            <person name="Tritt A."/>
            <person name="Yoshinaga Y."/>
            <person name="Zwiers L.-H."/>
            <person name="Turgeon B."/>
            <person name="Goodwin S."/>
            <person name="Spatafora J."/>
            <person name="Crous P."/>
            <person name="Grigoriev I."/>
        </authorList>
    </citation>
    <scope>NUCLEOTIDE SEQUENCE</scope>
    <source>
        <strain evidence="1">CBS 121410</strain>
    </source>
</reference>
<dbReference type="Proteomes" id="UP000799776">
    <property type="component" value="Unassembled WGS sequence"/>
</dbReference>
<proteinExistence type="predicted"/>
<dbReference type="PANTHER" id="PTHR37466:SF1">
    <property type="entry name" value="SLR1628 PROTEIN"/>
    <property type="match status" value="1"/>
</dbReference>
<dbReference type="PANTHER" id="PTHR37466">
    <property type="entry name" value="SLR1628 PROTEIN"/>
    <property type="match status" value="1"/>
</dbReference>
<sequence>MASLNVFKQPLAIHSTKPMTGFMRNGYCEVPPEDFGNHSVAAEVTEEFLDFSAKRGNNLRDAGLTGGCKWCLCVSRWKEALDARKNDQDAVVPKVFLNATNVKALDKVDLDDLKKFAADGES</sequence>
<name>A0A9P4I193_9PEZI</name>
<protein>
    <submittedName>
        <fullName evidence="1">Uncharacterized protein</fullName>
    </submittedName>
</protein>
<dbReference type="OrthoDB" id="1517790at2759"/>
<comment type="caution">
    <text evidence="1">The sequence shown here is derived from an EMBL/GenBank/DDBJ whole genome shotgun (WGS) entry which is preliminary data.</text>
</comment>
<accession>A0A9P4I193</accession>
<keyword evidence="2" id="KW-1185">Reference proteome</keyword>
<dbReference type="Pfam" id="PF09996">
    <property type="entry name" value="DUF2237"/>
    <property type="match status" value="1"/>
</dbReference>
<organism evidence="1 2">
    <name type="scientific">Saccharata proteae CBS 121410</name>
    <dbReference type="NCBI Taxonomy" id="1314787"/>
    <lineage>
        <taxon>Eukaryota</taxon>
        <taxon>Fungi</taxon>
        <taxon>Dikarya</taxon>
        <taxon>Ascomycota</taxon>
        <taxon>Pezizomycotina</taxon>
        <taxon>Dothideomycetes</taxon>
        <taxon>Dothideomycetes incertae sedis</taxon>
        <taxon>Botryosphaeriales</taxon>
        <taxon>Saccharataceae</taxon>
        <taxon>Saccharata</taxon>
    </lineage>
</organism>
<evidence type="ECO:0000313" key="2">
    <source>
        <dbReference type="Proteomes" id="UP000799776"/>
    </source>
</evidence>
<dbReference type="InterPro" id="IPR018714">
    <property type="entry name" value="DUF2237"/>
</dbReference>
<dbReference type="Gene3D" id="3.30.56.110">
    <property type="entry name" value="Protein of unknown function DUF2237"/>
    <property type="match status" value="1"/>
</dbReference>
<evidence type="ECO:0000313" key="1">
    <source>
        <dbReference type="EMBL" id="KAF2091208.1"/>
    </source>
</evidence>